<dbReference type="RefSeq" id="WP_112159507.1">
    <property type="nucleotide sequence ID" value="NZ_QKRX01000008.1"/>
</dbReference>
<keyword evidence="2" id="KW-1185">Reference proteome</keyword>
<protein>
    <recommendedName>
        <fullName evidence="3">Lipoprotein</fullName>
    </recommendedName>
</protein>
<dbReference type="PROSITE" id="PS51257">
    <property type="entry name" value="PROKAR_LIPOPROTEIN"/>
    <property type="match status" value="1"/>
</dbReference>
<dbReference type="Proteomes" id="UP000250744">
    <property type="component" value="Unassembled WGS sequence"/>
</dbReference>
<dbReference type="OrthoDB" id="6118509at2"/>
<name>A0A364NLA2_9GAMM</name>
<sequence>MRTLPLTIILSTLLLIGCTSGPMPQRIYFEPQITSIPRLPSSIPLSVEVRYPQQQLKIGTLADRFGNETTISVTDGMTTEFQRAAINTLNRMGVQTSASSNARLVLTLDQVTYFLRSDGVRRELVGEIRMSMNVNDGRRSYSGKFEAAQRQEVLATPNEQKSREFMNEVATDLLTQAFNDPEFTRYLIQGSL</sequence>
<evidence type="ECO:0000313" key="1">
    <source>
        <dbReference type="EMBL" id="RAU17655.1"/>
    </source>
</evidence>
<evidence type="ECO:0008006" key="3">
    <source>
        <dbReference type="Google" id="ProtNLM"/>
    </source>
</evidence>
<gene>
    <name evidence="1" type="ORF">DN062_11660</name>
</gene>
<dbReference type="AlphaFoldDB" id="A0A364NLA2"/>
<dbReference type="EMBL" id="QKRX01000008">
    <property type="protein sequence ID" value="RAU17655.1"/>
    <property type="molecule type" value="Genomic_DNA"/>
</dbReference>
<organism evidence="1 2">
    <name type="scientific">Nitrincola tibetensis</name>
    <dbReference type="NCBI Taxonomy" id="2219697"/>
    <lineage>
        <taxon>Bacteria</taxon>
        <taxon>Pseudomonadati</taxon>
        <taxon>Pseudomonadota</taxon>
        <taxon>Gammaproteobacteria</taxon>
        <taxon>Oceanospirillales</taxon>
        <taxon>Oceanospirillaceae</taxon>
        <taxon>Nitrincola</taxon>
    </lineage>
</organism>
<evidence type="ECO:0000313" key="2">
    <source>
        <dbReference type="Proteomes" id="UP000250744"/>
    </source>
</evidence>
<comment type="caution">
    <text evidence="1">The sequence shown here is derived from an EMBL/GenBank/DDBJ whole genome shotgun (WGS) entry which is preliminary data.</text>
</comment>
<proteinExistence type="predicted"/>
<accession>A0A364NLA2</accession>
<dbReference type="Pfam" id="PF03923">
    <property type="entry name" value="Lipoprotein_16"/>
    <property type="match status" value="1"/>
</dbReference>
<reference evidence="1 2" key="1">
    <citation type="submission" date="2018-06" db="EMBL/GenBank/DDBJ databases">
        <title>Nitrincola tibetense sp. nov., isolated from Lake XuguoCo on Tibetan Plateau.</title>
        <authorList>
            <person name="Xing P."/>
        </authorList>
    </citation>
    <scope>NUCLEOTIDE SEQUENCE [LARGE SCALE GENOMIC DNA]</scope>
    <source>
        <strain evidence="2">xg18</strain>
    </source>
</reference>
<dbReference type="InterPro" id="IPR005619">
    <property type="entry name" value="Uncharacterised_YajG"/>
</dbReference>